<evidence type="ECO:0000256" key="1">
    <source>
        <dbReference type="RuleBase" id="RU311113"/>
    </source>
</evidence>
<organism evidence="2 3">
    <name type="scientific">Paratrimastix pyriformis</name>
    <dbReference type="NCBI Taxonomy" id="342808"/>
    <lineage>
        <taxon>Eukaryota</taxon>
        <taxon>Metamonada</taxon>
        <taxon>Preaxostyla</taxon>
        <taxon>Paratrimastigidae</taxon>
        <taxon>Paratrimastix</taxon>
    </lineage>
</organism>
<dbReference type="InterPro" id="IPR036858">
    <property type="entry name" value="Cyclin-dep_kinase_reg-sub_sf"/>
</dbReference>
<evidence type="ECO:0000313" key="3">
    <source>
        <dbReference type="Proteomes" id="UP001141327"/>
    </source>
</evidence>
<proteinExistence type="inferred from homology"/>
<accession>A0ABQ8UKS0</accession>
<comment type="caution">
    <text evidence="2">The sequence shown here is derived from an EMBL/GenBank/DDBJ whole genome shotgun (WGS) entry which is preliminary data.</text>
</comment>
<dbReference type="SMART" id="SM01084">
    <property type="entry name" value="CKS"/>
    <property type="match status" value="1"/>
</dbReference>
<evidence type="ECO:0000313" key="2">
    <source>
        <dbReference type="EMBL" id="KAJ4457365.1"/>
    </source>
</evidence>
<dbReference type="SUPFAM" id="SSF55637">
    <property type="entry name" value="Cell cycle regulatory proteins"/>
    <property type="match status" value="1"/>
</dbReference>
<dbReference type="InterPro" id="IPR000789">
    <property type="entry name" value="Cyclin-dep_kinase_reg-sub"/>
</dbReference>
<dbReference type="Gene3D" id="3.30.170.10">
    <property type="entry name" value="Cyclin-dependent kinase, regulatory subunit"/>
    <property type="match status" value="1"/>
</dbReference>
<comment type="function">
    <text evidence="1">Binds to the catalytic subunit of the cyclin dependent kinases and is essential for their biological function.</text>
</comment>
<protein>
    <recommendedName>
        <fullName evidence="1">Cyclin-dependent kinases regulatory subunit</fullName>
    </recommendedName>
</protein>
<name>A0ABQ8UKS0_9EUKA</name>
<keyword evidence="3" id="KW-1185">Reference proteome</keyword>
<dbReference type="EMBL" id="JAPMOS010000048">
    <property type="protein sequence ID" value="KAJ4457365.1"/>
    <property type="molecule type" value="Genomic_DNA"/>
</dbReference>
<keyword evidence="1" id="KW-0132">Cell division</keyword>
<reference evidence="2" key="1">
    <citation type="journal article" date="2022" name="bioRxiv">
        <title>Genomics of Preaxostyla Flagellates Illuminates Evolutionary Transitions and the Path Towards Mitochondrial Loss.</title>
        <authorList>
            <person name="Novak L.V.F."/>
            <person name="Treitli S.C."/>
            <person name="Pyrih J."/>
            <person name="Halakuc P."/>
            <person name="Pipaliya S.V."/>
            <person name="Vacek V."/>
            <person name="Brzon O."/>
            <person name="Soukal P."/>
            <person name="Eme L."/>
            <person name="Dacks J.B."/>
            <person name="Karnkowska A."/>
            <person name="Elias M."/>
            <person name="Hampl V."/>
        </authorList>
    </citation>
    <scope>NUCLEOTIDE SEQUENCE</scope>
    <source>
        <strain evidence="2">RCP-MX</strain>
    </source>
</reference>
<sequence>MSNLFYSKVIDDGTYQYRHVICPKGTLKRFRAMDHFLTDLELRTLGISQQTLCRNCTPSAHHWHHYAWHAPEPDLLMFRRANR</sequence>
<dbReference type="Proteomes" id="UP001141327">
    <property type="component" value="Unassembled WGS sequence"/>
</dbReference>
<keyword evidence="1" id="KW-0131">Cell cycle</keyword>
<dbReference type="Pfam" id="PF01111">
    <property type="entry name" value="CKS"/>
    <property type="match status" value="1"/>
</dbReference>
<comment type="similarity">
    <text evidence="1">Belongs to the CKS family.</text>
</comment>
<gene>
    <name evidence="2" type="ORF">PAPYR_7176</name>
</gene>
<dbReference type="PRINTS" id="PR00296">
    <property type="entry name" value="CYCLINKINASE"/>
</dbReference>